<reference evidence="2 3" key="1">
    <citation type="submission" date="2024-10" db="EMBL/GenBank/DDBJ databases">
        <title>The Natural Products Discovery Center: Release of the First 8490 Sequenced Strains for Exploring Actinobacteria Biosynthetic Diversity.</title>
        <authorList>
            <person name="Kalkreuter E."/>
            <person name="Kautsar S.A."/>
            <person name="Yang D."/>
            <person name="Bader C.D."/>
            <person name="Teijaro C.N."/>
            <person name="Fluegel L."/>
            <person name="Davis C.M."/>
            <person name="Simpson J.R."/>
            <person name="Lauterbach L."/>
            <person name="Steele A.D."/>
            <person name="Gui C."/>
            <person name="Meng S."/>
            <person name="Li G."/>
            <person name="Viehrig K."/>
            <person name="Ye F."/>
            <person name="Su P."/>
            <person name="Kiefer A.F."/>
            <person name="Nichols A."/>
            <person name="Cepeda A.J."/>
            <person name="Yan W."/>
            <person name="Fan B."/>
            <person name="Jiang Y."/>
            <person name="Adhikari A."/>
            <person name="Zheng C.-J."/>
            <person name="Schuster L."/>
            <person name="Cowan T.M."/>
            <person name="Smanski M.J."/>
            <person name="Chevrette M.G."/>
            <person name="De Carvalho L.P.S."/>
            <person name="Shen B."/>
        </authorList>
    </citation>
    <scope>NUCLEOTIDE SEQUENCE [LARGE SCALE GENOMIC DNA]</scope>
    <source>
        <strain evidence="2 3">NPDC001281</strain>
    </source>
</reference>
<evidence type="ECO:0000256" key="1">
    <source>
        <dbReference type="SAM" id="SignalP"/>
    </source>
</evidence>
<name>A0ABW6VB97_MICFU</name>
<evidence type="ECO:0000313" key="3">
    <source>
        <dbReference type="Proteomes" id="UP001602119"/>
    </source>
</evidence>
<dbReference type="Proteomes" id="UP001602119">
    <property type="component" value="Unassembled WGS sequence"/>
</dbReference>
<gene>
    <name evidence="2" type="ORF">ACFY05_19810</name>
</gene>
<accession>A0ABW6VB97</accession>
<keyword evidence="1" id="KW-0732">Signal</keyword>
<feature type="signal peptide" evidence="1">
    <location>
        <begin position="1"/>
        <end position="31"/>
    </location>
</feature>
<evidence type="ECO:0008006" key="4">
    <source>
        <dbReference type="Google" id="ProtNLM"/>
    </source>
</evidence>
<keyword evidence="3" id="KW-1185">Reference proteome</keyword>
<evidence type="ECO:0000313" key="2">
    <source>
        <dbReference type="EMBL" id="MFF4775104.1"/>
    </source>
</evidence>
<dbReference type="RefSeq" id="WP_387343310.1">
    <property type="nucleotide sequence ID" value="NZ_JBIAXI010000011.1"/>
</dbReference>
<organism evidence="2 3">
    <name type="scientific">Microtetraspora fusca</name>
    <dbReference type="NCBI Taxonomy" id="1997"/>
    <lineage>
        <taxon>Bacteria</taxon>
        <taxon>Bacillati</taxon>
        <taxon>Actinomycetota</taxon>
        <taxon>Actinomycetes</taxon>
        <taxon>Streptosporangiales</taxon>
        <taxon>Streptosporangiaceae</taxon>
        <taxon>Microtetraspora</taxon>
    </lineage>
</organism>
<sequence length="151" mass="15730">MRSGLRFLLGVTTAVALGAGLTAAVPGAASASSSGSAAYARDTWSWGPTASSDHKGWATGKVRTTGSGLRISGELYDAGGACTCSWVKIKWLTDRGKYRTATFKNCSQSTPRSFSVNAGYMLSSEAKVCRGTSTRITGKCSIWEGVWSQGG</sequence>
<feature type="chain" id="PRO_5047109849" description="DUF2690 domain-containing protein" evidence="1">
    <location>
        <begin position="32"/>
        <end position="151"/>
    </location>
</feature>
<proteinExistence type="predicted"/>
<comment type="caution">
    <text evidence="2">The sequence shown here is derived from an EMBL/GenBank/DDBJ whole genome shotgun (WGS) entry which is preliminary data.</text>
</comment>
<dbReference type="EMBL" id="JBIAXI010000011">
    <property type="protein sequence ID" value="MFF4775104.1"/>
    <property type="molecule type" value="Genomic_DNA"/>
</dbReference>
<protein>
    <recommendedName>
        <fullName evidence="4">DUF2690 domain-containing protein</fullName>
    </recommendedName>
</protein>